<evidence type="ECO:0000313" key="2">
    <source>
        <dbReference type="EMBL" id="QJA55018.1"/>
    </source>
</evidence>
<evidence type="ECO:0000313" key="3">
    <source>
        <dbReference type="EMBL" id="QJA77442.1"/>
    </source>
</evidence>
<dbReference type="InterPro" id="IPR019096">
    <property type="entry name" value="YopX_protein"/>
</dbReference>
<dbReference type="SUPFAM" id="SSF159006">
    <property type="entry name" value="YopX-like"/>
    <property type="match status" value="1"/>
</dbReference>
<dbReference type="Gene3D" id="2.30.30.290">
    <property type="entry name" value="YopX-like domains"/>
    <property type="match status" value="1"/>
</dbReference>
<dbReference type="EMBL" id="MT144559">
    <property type="protein sequence ID" value="QJA55018.1"/>
    <property type="molecule type" value="Genomic_DNA"/>
</dbReference>
<dbReference type="InterPro" id="IPR023385">
    <property type="entry name" value="YopX-like_C"/>
</dbReference>
<accession>A0A6H2A5G9</accession>
<protein>
    <submittedName>
        <fullName evidence="2">Putative YopX protein</fullName>
    </submittedName>
</protein>
<gene>
    <name evidence="3" type="ORF">MM415A01302_0017</name>
    <name evidence="4" type="ORF">MM415B02555_0012</name>
    <name evidence="2" type="ORF">TM448A06478_0010</name>
</gene>
<sequence>MRELKFRAWDKGCKIYRPVTHIAWHSSGGASVWWDYYNDLGGTYPDNVELSQYTGLKDKDGVEIYEGDILKYDNRHADYSEYSGIGVIRVDSHSCCVNGFSCRDIDTQYYMHLLVGGGLLTTEVIGNIYKNPELLRR</sequence>
<reference evidence="2" key="1">
    <citation type="submission" date="2020-03" db="EMBL/GenBank/DDBJ databases">
        <title>The deep terrestrial virosphere.</title>
        <authorList>
            <person name="Holmfeldt K."/>
            <person name="Nilsson E."/>
            <person name="Simone D."/>
            <person name="Lopez-Fernandez M."/>
            <person name="Wu X."/>
            <person name="de Brujin I."/>
            <person name="Lundin D."/>
            <person name="Andersson A."/>
            <person name="Bertilsson S."/>
            <person name="Dopson M."/>
        </authorList>
    </citation>
    <scope>NUCLEOTIDE SEQUENCE</scope>
    <source>
        <strain evidence="3">MM415A01302</strain>
        <strain evidence="4">MM415B02555</strain>
        <strain evidence="2">TM448A06478</strain>
    </source>
</reference>
<name>A0A6H2A5G9_9ZZZZ</name>
<dbReference type="EMBL" id="MT142845">
    <property type="protein sequence ID" value="QJA89435.1"/>
    <property type="molecule type" value="Genomic_DNA"/>
</dbReference>
<dbReference type="NCBIfam" id="TIGR01671">
    <property type="entry name" value="phage_TIGR01671"/>
    <property type="match status" value="1"/>
</dbReference>
<organism evidence="2">
    <name type="scientific">viral metagenome</name>
    <dbReference type="NCBI Taxonomy" id="1070528"/>
    <lineage>
        <taxon>unclassified sequences</taxon>
        <taxon>metagenomes</taxon>
        <taxon>organismal metagenomes</taxon>
    </lineage>
</organism>
<dbReference type="AlphaFoldDB" id="A0A6H2A5G9"/>
<proteinExistence type="predicted"/>
<dbReference type="EMBL" id="MT142283">
    <property type="protein sequence ID" value="QJA77442.1"/>
    <property type="molecule type" value="Genomic_DNA"/>
</dbReference>
<evidence type="ECO:0000313" key="4">
    <source>
        <dbReference type="EMBL" id="QJA89435.1"/>
    </source>
</evidence>
<dbReference type="InterPro" id="IPR010024">
    <property type="entry name" value="CHP16711"/>
</dbReference>
<feature type="domain" description="YopX protein" evidence="1">
    <location>
        <begin position="5"/>
        <end position="135"/>
    </location>
</feature>
<evidence type="ECO:0000259" key="1">
    <source>
        <dbReference type="Pfam" id="PF09643"/>
    </source>
</evidence>
<dbReference type="Pfam" id="PF09643">
    <property type="entry name" value="YopX"/>
    <property type="match status" value="1"/>
</dbReference>